<dbReference type="SUPFAM" id="SSF53067">
    <property type="entry name" value="Actin-like ATPase domain"/>
    <property type="match status" value="1"/>
</dbReference>
<dbReference type="AlphaFoldDB" id="A0AAT9FR47"/>
<keyword evidence="4" id="KW-0460">Magnesium</keyword>
<dbReference type="KEGG" id="osu:NT6N_34450"/>
<sequence length="293" mass="30643">MMQKLLGGVEAGGTKMVCAVAHEPNTVLDEVRFATTGPDETLARVTDYFQQAVEKFGPLDAIGYGTFGPACITMGDAKYGHILNTPKAGWQGCDVLAGLSASFPNAKLSFDTDVNAAAIGEGAFGAARDHKNFIYITVGTGIGGGVIINGKPLHSEPHAEIGHMLVPMVDGELEEFAGSCKFHGCCLEGLASGTAIGQRWGGSSRDLSEDHVAWDIEARYLAVMVQNLIACYAPGKIILGGGVMEQCGLLGKIKTELAARIGDYWQLADDLLVLPQLGNQAGITGALLMASTA</sequence>
<dbReference type="CDD" id="cd24067">
    <property type="entry name" value="ASKHA_NBD_ROK_BsFRK-like"/>
    <property type="match status" value="1"/>
</dbReference>
<gene>
    <name evidence="7" type="primary">sacK1</name>
    <name evidence="7" type="ORF">NT6N_34450</name>
</gene>
<dbReference type="EC" id="2.7.1.4" evidence="5"/>
<accession>A0AAT9FR47</accession>
<evidence type="ECO:0000256" key="5">
    <source>
        <dbReference type="ARBA" id="ARBA00038887"/>
    </source>
</evidence>
<dbReference type="PANTHER" id="PTHR42742">
    <property type="entry name" value="TRANSCRIPTIONAL REPRESSOR MPRA"/>
    <property type="match status" value="1"/>
</dbReference>
<dbReference type="Gene3D" id="3.30.420.40">
    <property type="match status" value="2"/>
</dbReference>
<dbReference type="InterPro" id="IPR043129">
    <property type="entry name" value="ATPase_NBD"/>
</dbReference>
<reference evidence="7" key="1">
    <citation type="submission" date="2024-07" db="EMBL/GenBank/DDBJ databases">
        <title>Complete genome sequence of Verrucomicrobiaceae bacterium NT6N.</title>
        <authorList>
            <person name="Huang C."/>
            <person name="Takami H."/>
            <person name="Hamasaki K."/>
        </authorList>
    </citation>
    <scope>NUCLEOTIDE SEQUENCE</scope>
    <source>
        <strain evidence="7">NT6N</strain>
    </source>
</reference>
<keyword evidence="3" id="KW-0862">Zinc</keyword>
<protein>
    <recommendedName>
        <fullName evidence="5">fructokinase</fullName>
        <ecNumber evidence="5">2.7.1.4</ecNumber>
    </recommendedName>
</protein>
<dbReference type="PANTHER" id="PTHR42742:SF3">
    <property type="entry name" value="FRUCTOKINASE"/>
    <property type="match status" value="1"/>
</dbReference>
<keyword evidence="2" id="KW-0479">Metal-binding</keyword>
<dbReference type="GO" id="GO:0008865">
    <property type="term" value="F:fructokinase activity"/>
    <property type="evidence" value="ECO:0007669"/>
    <property type="project" value="UniProtKB-EC"/>
</dbReference>
<comment type="catalytic activity">
    <reaction evidence="6">
        <text>D-fructose + ATP = D-fructose 6-phosphate + ADP + H(+)</text>
        <dbReference type="Rhea" id="RHEA:16125"/>
        <dbReference type="ChEBI" id="CHEBI:15378"/>
        <dbReference type="ChEBI" id="CHEBI:30616"/>
        <dbReference type="ChEBI" id="CHEBI:37721"/>
        <dbReference type="ChEBI" id="CHEBI:61527"/>
        <dbReference type="ChEBI" id="CHEBI:456216"/>
        <dbReference type="EC" id="2.7.1.4"/>
    </reaction>
</comment>
<name>A0AAT9FR47_9BACT</name>
<evidence type="ECO:0000256" key="3">
    <source>
        <dbReference type="ARBA" id="ARBA00022833"/>
    </source>
</evidence>
<evidence type="ECO:0000313" key="7">
    <source>
        <dbReference type="EMBL" id="BDS08405.1"/>
    </source>
</evidence>
<evidence type="ECO:0000256" key="2">
    <source>
        <dbReference type="ARBA" id="ARBA00022723"/>
    </source>
</evidence>
<dbReference type="InterPro" id="IPR051804">
    <property type="entry name" value="Carb_Metab_Reg_Kinase/Isom"/>
</dbReference>
<evidence type="ECO:0000256" key="1">
    <source>
        <dbReference type="ARBA" id="ARBA00001946"/>
    </source>
</evidence>
<dbReference type="GO" id="GO:0046872">
    <property type="term" value="F:metal ion binding"/>
    <property type="evidence" value="ECO:0007669"/>
    <property type="project" value="UniProtKB-KW"/>
</dbReference>
<organism evidence="7">
    <name type="scientific">Oceaniferula spumae</name>
    <dbReference type="NCBI Taxonomy" id="2979115"/>
    <lineage>
        <taxon>Bacteria</taxon>
        <taxon>Pseudomonadati</taxon>
        <taxon>Verrucomicrobiota</taxon>
        <taxon>Verrucomicrobiia</taxon>
        <taxon>Verrucomicrobiales</taxon>
        <taxon>Verrucomicrobiaceae</taxon>
        <taxon>Oceaniferula</taxon>
    </lineage>
</organism>
<dbReference type="InterPro" id="IPR000600">
    <property type="entry name" value="ROK"/>
</dbReference>
<dbReference type="Pfam" id="PF00480">
    <property type="entry name" value="ROK"/>
    <property type="match status" value="1"/>
</dbReference>
<dbReference type="EMBL" id="AP026866">
    <property type="protein sequence ID" value="BDS08405.1"/>
    <property type="molecule type" value="Genomic_DNA"/>
</dbReference>
<evidence type="ECO:0000256" key="6">
    <source>
        <dbReference type="ARBA" id="ARBA00048451"/>
    </source>
</evidence>
<comment type="cofactor">
    <cofactor evidence="1">
        <name>Mg(2+)</name>
        <dbReference type="ChEBI" id="CHEBI:18420"/>
    </cofactor>
</comment>
<proteinExistence type="predicted"/>
<evidence type="ECO:0000256" key="4">
    <source>
        <dbReference type="ARBA" id="ARBA00022842"/>
    </source>
</evidence>